<keyword evidence="3" id="KW-1185">Reference proteome</keyword>
<comment type="caution">
    <text evidence="2">The sequence shown here is derived from an EMBL/GenBank/DDBJ whole genome shotgun (WGS) entry which is preliminary data.</text>
</comment>
<proteinExistence type="predicted"/>
<evidence type="ECO:0000313" key="3">
    <source>
        <dbReference type="Proteomes" id="UP001271007"/>
    </source>
</evidence>
<protein>
    <submittedName>
        <fullName evidence="2">Uncharacterized protein</fullName>
    </submittedName>
</protein>
<reference evidence="2" key="1">
    <citation type="submission" date="2023-04" db="EMBL/GenBank/DDBJ databases">
        <title>Black Yeasts Isolated from many extreme environments.</title>
        <authorList>
            <person name="Coleine C."/>
            <person name="Stajich J.E."/>
            <person name="Selbmann L."/>
        </authorList>
    </citation>
    <scope>NUCLEOTIDE SEQUENCE</scope>
    <source>
        <strain evidence="2">CCFEE 5312</strain>
    </source>
</reference>
<accession>A0AAJ0DCC5</accession>
<evidence type="ECO:0000313" key="2">
    <source>
        <dbReference type="EMBL" id="KAK3051359.1"/>
    </source>
</evidence>
<dbReference type="Proteomes" id="UP001271007">
    <property type="component" value="Unassembled WGS sequence"/>
</dbReference>
<feature type="region of interest" description="Disordered" evidence="1">
    <location>
        <begin position="1"/>
        <end position="43"/>
    </location>
</feature>
<organism evidence="2 3">
    <name type="scientific">Extremus antarcticus</name>
    <dbReference type="NCBI Taxonomy" id="702011"/>
    <lineage>
        <taxon>Eukaryota</taxon>
        <taxon>Fungi</taxon>
        <taxon>Dikarya</taxon>
        <taxon>Ascomycota</taxon>
        <taxon>Pezizomycotina</taxon>
        <taxon>Dothideomycetes</taxon>
        <taxon>Dothideomycetidae</taxon>
        <taxon>Mycosphaerellales</taxon>
        <taxon>Extremaceae</taxon>
        <taxon>Extremus</taxon>
    </lineage>
</organism>
<dbReference type="AlphaFoldDB" id="A0AAJ0DCC5"/>
<name>A0AAJ0DCC5_9PEZI</name>
<gene>
    <name evidence="2" type="ORF">LTR09_007382</name>
</gene>
<feature type="compositionally biased region" description="Basic and acidic residues" evidence="1">
    <location>
        <begin position="1"/>
        <end position="15"/>
    </location>
</feature>
<evidence type="ECO:0000256" key="1">
    <source>
        <dbReference type="SAM" id="MobiDB-lite"/>
    </source>
</evidence>
<dbReference type="EMBL" id="JAWDJX010000026">
    <property type="protein sequence ID" value="KAK3051359.1"/>
    <property type="molecule type" value="Genomic_DNA"/>
</dbReference>
<sequence length="161" mass="17885">MAEHDQGQNEARQLDESVSQDDDNEPMVHVTPSDNATWAPKEKEKLISKGKESVLMSELPGLVGPKRDDETGADYAKRYSNYLNDLIRRGVSVLGDTITHNSAPNGATIDDHEFDIGPNSGITKKEYREFGDWMSGEGASYSDTPERFLKFEVPKGTSITY</sequence>